<accession>A0A1I7WFV1</accession>
<dbReference type="Gene3D" id="3.40.50.11210">
    <property type="entry name" value="Rap/Ran-GAP"/>
    <property type="match status" value="1"/>
</dbReference>
<reference evidence="2" key="1">
    <citation type="submission" date="2016-11" db="UniProtKB">
        <authorList>
            <consortium name="WormBaseParasite"/>
        </authorList>
    </citation>
    <scope>IDENTIFICATION</scope>
</reference>
<evidence type="ECO:0000313" key="1">
    <source>
        <dbReference type="Proteomes" id="UP000095283"/>
    </source>
</evidence>
<protein>
    <submittedName>
        <fullName evidence="2">Rap-GAP domain-containing protein</fullName>
    </submittedName>
</protein>
<dbReference type="WBParaSite" id="Hba_03859">
    <property type="protein sequence ID" value="Hba_03859"/>
    <property type="gene ID" value="Hba_03859"/>
</dbReference>
<dbReference type="GO" id="GO:0005096">
    <property type="term" value="F:GTPase activator activity"/>
    <property type="evidence" value="ECO:0007669"/>
    <property type="project" value="InterPro"/>
</dbReference>
<dbReference type="GO" id="GO:0051056">
    <property type="term" value="P:regulation of small GTPase mediated signal transduction"/>
    <property type="evidence" value="ECO:0007669"/>
    <property type="project" value="InterPro"/>
</dbReference>
<evidence type="ECO:0000313" key="2">
    <source>
        <dbReference type="WBParaSite" id="Hba_03859"/>
    </source>
</evidence>
<dbReference type="AlphaFoldDB" id="A0A1I7WFV1"/>
<sequence>MKRTVLILQVHVVWTENSRPYRRETIATKFCDVLIVLEKAEIKLNASRAYRLAREDHARPLRHREHVFRDDTKRHMKGVHLADAINTLYIPSMIT</sequence>
<organism evidence="1 2">
    <name type="scientific">Heterorhabditis bacteriophora</name>
    <name type="common">Entomopathogenic nematode worm</name>
    <dbReference type="NCBI Taxonomy" id="37862"/>
    <lineage>
        <taxon>Eukaryota</taxon>
        <taxon>Metazoa</taxon>
        <taxon>Ecdysozoa</taxon>
        <taxon>Nematoda</taxon>
        <taxon>Chromadorea</taxon>
        <taxon>Rhabditida</taxon>
        <taxon>Rhabditina</taxon>
        <taxon>Rhabditomorpha</taxon>
        <taxon>Strongyloidea</taxon>
        <taxon>Heterorhabditidae</taxon>
        <taxon>Heterorhabditis</taxon>
    </lineage>
</organism>
<dbReference type="Proteomes" id="UP000095283">
    <property type="component" value="Unplaced"/>
</dbReference>
<proteinExistence type="predicted"/>
<keyword evidence="1" id="KW-1185">Reference proteome</keyword>
<dbReference type="InterPro" id="IPR035974">
    <property type="entry name" value="Rap/Ran-GAP_sf"/>
</dbReference>
<dbReference type="SUPFAM" id="SSF111347">
    <property type="entry name" value="Rap/Ran-GAP"/>
    <property type="match status" value="1"/>
</dbReference>
<name>A0A1I7WFV1_HETBA</name>